<dbReference type="Pfam" id="PF04101">
    <property type="entry name" value="Glyco_tran_28_C"/>
    <property type="match status" value="1"/>
</dbReference>
<dbReference type="Proteomes" id="UP000295008">
    <property type="component" value="Unassembled WGS sequence"/>
</dbReference>
<evidence type="ECO:0000256" key="4">
    <source>
        <dbReference type="ARBA" id="ARBA00022679"/>
    </source>
</evidence>
<dbReference type="InterPro" id="IPR007235">
    <property type="entry name" value="Glyco_trans_28_C"/>
</dbReference>
<dbReference type="Gene3D" id="3.40.50.2000">
    <property type="entry name" value="Glycogen Phosphorylase B"/>
    <property type="match status" value="1"/>
</dbReference>
<protein>
    <submittedName>
        <fullName evidence="7">Monogalactosyldiacylglycerol synthase</fullName>
    </submittedName>
</protein>
<dbReference type="OrthoDB" id="9815663at2"/>
<evidence type="ECO:0000313" key="8">
    <source>
        <dbReference type="Proteomes" id="UP000295008"/>
    </source>
</evidence>
<comment type="caution">
    <text evidence="7">The sequence shown here is derived from an EMBL/GenBank/DDBJ whole genome shotgun (WGS) entry which is preliminary data.</text>
</comment>
<keyword evidence="8" id="KW-1185">Reference proteome</keyword>
<dbReference type="Pfam" id="PF06925">
    <property type="entry name" value="MGDG_synth"/>
    <property type="match status" value="1"/>
</dbReference>
<dbReference type="EMBL" id="SLUN01000029">
    <property type="protein sequence ID" value="TCL62026.1"/>
    <property type="molecule type" value="Genomic_DNA"/>
</dbReference>
<evidence type="ECO:0000259" key="6">
    <source>
        <dbReference type="Pfam" id="PF06925"/>
    </source>
</evidence>
<evidence type="ECO:0000259" key="5">
    <source>
        <dbReference type="Pfam" id="PF04101"/>
    </source>
</evidence>
<dbReference type="InterPro" id="IPR009695">
    <property type="entry name" value="Diacylglyc_glucosyltr_N"/>
</dbReference>
<feature type="domain" description="Diacylglycerol glucosyltransferase N-terminal" evidence="6">
    <location>
        <begin position="19"/>
        <end position="184"/>
    </location>
</feature>
<dbReference type="GO" id="GO:0016758">
    <property type="term" value="F:hexosyltransferase activity"/>
    <property type="evidence" value="ECO:0007669"/>
    <property type="project" value="InterPro"/>
</dbReference>
<dbReference type="InterPro" id="IPR050519">
    <property type="entry name" value="Glycosyltransf_28_UgtP"/>
</dbReference>
<proteinExistence type="inferred from homology"/>
<dbReference type="SUPFAM" id="SSF53756">
    <property type="entry name" value="UDP-Glycosyltransferase/glycogen phosphorylase"/>
    <property type="match status" value="1"/>
</dbReference>
<dbReference type="PANTHER" id="PTHR43025:SF3">
    <property type="entry name" value="MONOGALACTOSYLDIACYLGLYCEROL SYNTHASE 1, CHLOROPLASTIC"/>
    <property type="match status" value="1"/>
</dbReference>
<dbReference type="PANTHER" id="PTHR43025">
    <property type="entry name" value="MONOGALACTOSYLDIACYLGLYCEROL SYNTHASE"/>
    <property type="match status" value="1"/>
</dbReference>
<name>A0A4R1R8P5_HYDET</name>
<evidence type="ECO:0000256" key="3">
    <source>
        <dbReference type="ARBA" id="ARBA00022676"/>
    </source>
</evidence>
<dbReference type="RefSeq" id="WP_132016017.1">
    <property type="nucleotide sequence ID" value="NZ_SLUN01000029.1"/>
</dbReference>
<feature type="domain" description="Glycosyl transferase family 28 C-terminal" evidence="5">
    <location>
        <begin position="236"/>
        <end position="330"/>
    </location>
</feature>
<organism evidence="7 8">
    <name type="scientific">Hydrogenispora ethanolica</name>
    <dbReference type="NCBI Taxonomy" id="1082276"/>
    <lineage>
        <taxon>Bacteria</taxon>
        <taxon>Bacillati</taxon>
        <taxon>Bacillota</taxon>
        <taxon>Hydrogenispora</taxon>
    </lineage>
</organism>
<comment type="similarity">
    <text evidence="2">Belongs to the glycosyltransferase 28 family.</text>
</comment>
<dbReference type="AlphaFoldDB" id="A0A4R1R8P5"/>
<gene>
    <name evidence="7" type="ORF">EDC14_102955</name>
</gene>
<sequence length="393" mass="43948">MGKERCDILILSASYGGGHNQVARALTQALHMQAPGLRIITVDYCDLLFPLLNRFTQFSYNQSIRHFPVGYALYYQATGKISPDSFWQRRLNRMGYSELIMLVGRLEPRVIVSTFPIPAGVLSEMKEAGDLNVPVVTVITDICVHSQWIHPHTDLYLVGSGEVAKGLEERGIPRANIAVTGIPILPTYTRTVDREQVKRDLGYHPEDRLILFMGGNNGVFGTTQFHHLLRDLPPNIKALVLTGSNHELYEKLLPTAAKHRNIRICKYVDNTADLMSAADLLVTKAGGITISEALAKGLPMIIYKPTPGHEEANANYLWRHRAAIVAKSERRLKMAIGRLITDEAFRDHIRKNCLKNGTPDSALIGAKLVLNLLTPRARGTRYLKMTARREIRA</sequence>
<dbReference type="GO" id="GO:0016020">
    <property type="term" value="C:membrane"/>
    <property type="evidence" value="ECO:0007669"/>
    <property type="project" value="UniProtKB-SubCell"/>
</dbReference>
<keyword evidence="3" id="KW-0328">Glycosyltransferase</keyword>
<evidence type="ECO:0000313" key="7">
    <source>
        <dbReference type="EMBL" id="TCL62026.1"/>
    </source>
</evidence>
<dbReference type="GO" id="GO:0009247">
    <property type="term" value="P:glycolipid biosynthetic process"/>
    <property type="evidence" value="ECO:0007669"/>
    <property type="project" value="InterPro"/>
</dbReference>
<evidence type="ECO:0000256" key="1">
    <source>
        <dbReference type="ARBA" id="ARBA00004370"/>
    </source>
</evidence>
<reference evidence="7 8" key="1">
    <citation type="submission" date="2019-03" db="EMBL/GenBank/DDBJ databases">
        <title>Genomic Encyclopedia of Type Strains, Phase IV (KMG-IV): sequencing the most valuable type-strain genomes for metagenomic binning, comparative biology and taxonomic classification.</title>
        <authorList>
            <person name="Goeker M."/>
        </authorList>
    </citation>
    <scope>NUCLEOTIDE SEQUENCE [LARGE SCALE GENOMIC DNA]</scope>
    <source>
        <strain evidence="7 8">LX-B</strain>
    </source>
</reference>
<accession>A0A4R1R8P5</accession>
<evidence type="ECO:0000256" key="2">
    <source>
        <dbReference type="ARBA" id="ARBA00006962"/>
    </source>
</evidence>
<keyword evidence="4" id="KW-0808">Transferase</keyword>
<comment type="subcellular location">
    <subcellularLocation>
        <location evidence="1">Membrane</location>
    </subcellularLocation>
</comment>